<dbReference type="SUPFAM" id="SSF51735">
    <property type="entry name" value="NAD(P)-binding Rossmann-fold domains"/>
    <property type="match status" value="1"/>
</dbReference>
<dbReference type="InterPro" id="IPR036291">
    <property type="entry name" value="NAD(P)-bd_dom_sf"/>
</dbReference>
<evidence type="ECO:0000256" key="2">
    <source>
        <dbReference type="ARBA" id="ARBA00023002"/>
    </source>
</evidence>
<dbReference type="PRINTS" id="PR00080">
    <property type="entry name" value="SDRFAMILY"/>
</dbReference>
<comment type="similarity">
    <text evidence="1">Belongs to the short-chain dehydrogenases/reductases (SDR) family.</text>
</comment>
<sequence>MTKTLLITGGASGIGAETARRAAGRGYRIAVNYRSRADQAEAIVAEIAGKGGQAVAVQADMARESEIVRLFEETEKSLGPVTHLVNSAGINGRNGRVDEYDAAILSNLFAVNVVGLMLCCREAARRMSTKHSGKGGAIVNVSSMAATLGGRTGSSAYAASKGAVDAFTKGFAREAAGEGIRVNSVRPGMVTTEMTEGRLTDATFRARIESSIPMHRIGEAHEIAEAILWLLSDEASFITGAMLDASGGGYML</sequence>
<dbReference type="PRINTS" id="PR00081">
    <property type="entry name" value="GDHRDH"/>
</dbReference>
<feature type="domain" description="Ketoreductase" evidence="3">
    <location>
        <begin position="3"/>
        <end position="189"/>
    </location>
</feature>
<evidence type="ECO:0000256" key="1">
    <source>
        <dbReference type="ARBA" id="ARBA00006484"/>
    </source>
</evidence>
<dbReference type="STRING" id="225324.SAMN02745126_05393"/>
<dbReference type="FunFam" id="3.40.50.720:FF:000084">
    <property type="entry name" value="Short-chain dehydrogenase reductase"/>
    <property type="match status" value="1"/>
</dbReference>
<evidence type="ECO:0000313" key="4">
    <source>
        <dbReference type="EMBL" id="SKA33728.1"/>
    </source>
</evidence>
<dbReference type="SMART" id="SM00822">
    <property type="entry name" value="PKS_KR"/>
    <property type="match status" value="1"/>
</dbReference>
<dbReference type="InterPro" id="IPR002347">
    <property type="entry name" value="SDR_fam"/>
</dbReference>
<dbReference type="CDD" id="cd05233">
    <property type="entry name" value="SDR_c"/>
    <property type="match status" value="1"/>
</dbReference>
<protein>
    <submittedName>
        <fullName evidence="4">NAD(P)-dependent dehydrogenase, short-chain alcohol dehydrogenase family</fullName>
    </submittedName>
</protein>
<keyword evidence="5" id="KW-1185">Reference proteome</keyword>
<dbReference type="Proteomes" id="UP000190092">
    <property type="component" value="Unassembled WGS sequence"/>
</dbReference>
<accession>A0A1T4T0M2</accession>
<name>A0A1T4T0M2_9HYPH</name>
<evidence type="ECO:0000313" key="5">
    <source>
        <dbReference type="Proteomes" id="UP000190092"/>
    </source>
</evidence>
<dbReference type="AlphaFoldDB" id="A0A1T4T0M2"/>
<dbReference type="InterPro" id="IPR057326">
    <property type="entry name" value="KR_dom"/>
</dbReference>
<dbReference type="GO" id="GO:0016491">
    <property type="term" value="F:oxidoreductase activity"/>
    <property type="evidence" value="ECO:0007669"/>
    <property type="project" value="UniProtKB-KW"/>
</dbReference>
<gene>
    <name evidence="4" type="ORF">SAMN02745126_05393</name>
</gene>
<proteinExistence type="inferred from homology"/>
<dbReference type="OrthoDB" id="20590at2"/>
<dbReference type="RefSeq" id="WP_085937125.1">
    <property type="nucleotide sequence ID" value="NZ_FUWJ01000011.1"/>
</dbReference>
<dbReference type="Pfam" id="PF13561">
    <property type="entry name" value="adh_short_C2"/>
    <property type="match status" value="1"/>
</dbReference>
<dbReference type="EMBL" id="FUWJ01000011">
    <property type="protein sequence ID" value="SKA33728.1"/>
    <property type="molecule type" value="Genomic_DNA"/>
</dbReference>
<evidence type="ECO:0000259" key="3">
    <source>
        <dbReference type="SMART" id="SM00822"/>
    </source>
</evidence>
<keyword evidence="2" id="KW-0560">Oxidoreductase</keyword>
<dbReference type="Gene3D" id="3.40.50.720">
    <property type="entry name" value="NAD(P)-binding Rossmann-like Domain"/>
    <property type="match status" value="1"/>
</dbReference>
<organism evidence="4 5">
    <name type="scientific">Enhydrobacter aerosaccus</name>
    <dbReference type="NCBI Taxonomy" id="225324"/>
    <lineage>
        <taxon>Bacteria</taxon>
        <taxon>Pseudomonadati</taxon>
        <taxon>Pseudomonadota</taxon>
        <taxon>Alphaproteobacteria</taxon>
        <taxon>Hyphomicrobiales</taxon>
        <taxon>Enhydrobacter</taxon>
    </lineage>
</organism>
<dbReference type="PANTHER" id="PTHR43639:SF1">
    <property type="entry name" value="SHORT-CHAIN DEHYDROGENASE_REDUCTASE FAMILY PROTEIN"/>
    <property type="match status" value="1"/>
</dbReference>
<dbReference type="PANTHER" id="PTHR43639">
    <property type="entry name" value="OXIDOREDUCTASE, SHORT-CHAIN DEHYDROGENASE/REDUCTASE FAMILY (AFU_ORTHOLOGUE AFUA_5G02870)"/>
    <property type="match status" value="1"/>
</dbReference>
<reference evidence="5" key="1">
    <citation type="submission" date="2017-02" db="EMBL/GenBank/DDBJ databases">
        <authorList>
            <person name="Varghese N."/>
            <person name="Submissions S."/>
        </authorList>
    </citation>
    <scope>NUCLEOTIDE SEQUENCE [LARGE SCALE GENOMIC DNA]</scope>
    <source>
        <strain evidence="5">ATCC 27094</strain>
    </source>
</reference>